<dbReference type="EMBL" id="QGLL01000006">
    <property type="protein sequence ID" value="PXY82973.1"/>
    <property type="molecule type" value="Genomic_DNA"/>
</dbReference>
<protein>
    <submittedName>
        <fullName evidence="1">Uncharacterized protein</fullName>
    </submittedName>
</protein>
<dbReference type="RefSeq" id="WP_110452243.1">
    <property type="nucleotide sequence ID" value="NZ_QGLL01000006.1"/>
</dbReference>
<organism evidence="1 2">
    <name type="scientific">Bifidobacterium asteroides</name>
    <dbReference type="NCBI Taxonomy" id="1684"/>
    <lineage>
        <taxon>Bacteria</taxon>
        <taxon>Bacillati</taxon>
        <taxon>Actinomycetota</taxon>
        <taxon>Actinomycetes</taxon>
        <taxon>Bifidobacteriales</taxon>
        <taxon>Bifidobacteriaceae</taxon>
        <taxon>Bifidobacterium</taxon>
    </lineage>
</organism>
<evidence type="ECO:0000313" key="1">
    <source>
        <dbReference type="EMBL" id="PXY82973.1"/>
    </source>
</evidence>
<evidence type="ECO:0000313" key="2">
    <source>
        <dbReference type="Proteomes" id="UP000247744"/>
    </source>
</evidence>
<sequence length="82" mass="8579">MKDFRTEELAKVPGVHTVRSDAQLMADVRAGKIKSESVIAIPVTDSSLMPVGLSKGSWPRADDQVVLPGPAGVQAQAQALPG</sequence>
<accession>A0A318M964</accession>
<comment type="caution">
    <text evidence="1">The sequence shown here is derived from an EMBL/GenBank/DDBJ whole genome shotgun (WGS) entry which is preliminary data.</text>
</comment>
<proteinExistence type="predicted"/>
<dbReference type="AlphaFoldDB" id="A0A318M964"/>
<name>A0A318M964_9BIFI</name>
<reference evidence="1 2" key="1">
    <citation type="submission" date="2018-05" db="EMBL/GenBank/DDBJ databases">
        <title>Reference genomes for bee gut microbiota database.</title>
        <authorList>
            <person name="Ellegaard K.M."/>
        </authorList>
    </citation>
    <scope>NUCLEOTIDE SEQUENCE [LARGE SCALE GENOMIC DNA]</scope>
    <source>
        <strain evidence="1 2">ESL0200</strain>
    </source>
</reference>
<gene>
    <name evidence="1" type="ORF">DKK75_04555</name>
</gene>
<dbReference type="Proteomes" id="UP000247744">
    <property type="component" value="Unassembled WGS sequence"/>
</dbReference>